<dbReference type="STRING" id="8167.A0A484DM25"/>
<evidence type="ECO:0000256" key="1">
    <source>
        <dbReference type="ARBA" id="ARBA00004236"/>
    </source>
</evidence>
<evidence type="ECO:0000313" key="9">
    <source>
        <dbReference type="Proteomes" id="UP000295070"/>
    </source>
</evidence>
<evidence type="ECO:0000256" key="2">
    <source>
        <dbReference type="ARBA" id="ARBA00022475"/>
    </source>
</evidence>
<evidence type="ECO:0000256" key="3">
    <source>
        <dbReference type="ARBA" id="ARBA00022889"/>
    </source>
</evidence>
<proteinExistence type="predicted"/>
<dbReference type="FunFam" id="2.60.40.60:FF:000191">
    <property type="entry name" value="Cadherin 1"/>
    <property type="match status" value="1"/>
</dbReference>
<dbReference type="GO" id="GO:0005509">
    <property type="term" value="F:calcium ion binding"/>
    <property type="evidence" value="ECO:0007669"/>
    <property type="project" value="InterPro"/>
</dbReference>
<feature type="signal peptide" evidence="6">
    <location>
        <begin position="1"/>
        <end position="20"/>
    </location>
</feature>
<keyword evidence="6" id="KW-0732">Signal</keyword>
<organism evidence="8 9">
    <name type="scientific">Perca flavescens</name>
    <name type="common">American yellow perch</name>
    <name type="synonym">Morone flavescens</name>
    <dbReference type="NCBI Taxonomy" id="8167"/>
    <lineage>
        <taxon>Eukaryota</taxon>
        <taxon>Metazoa</taxon>
        <taxon>Chordata</taxon>
        <taxon>Craniata</taxon>
        <taxon>Vertebrata</taxon>
        <taxon>Euteleostomi</taxon>
        <taxon>Actinopterygii</taxon>
        <taxon>Neopterygii</taxon>
        <taxon>Teleostei</taxon>
        <taxon>Neoteleostei</taxon>
        <taxon>Acanthomorphata</taxon>
        <taxon>Eupercaria</taxon>
        <taxon>Perciformes</taxon>
        <taxon>Percoidei</taxon>
        <taxon>Percidae</taxon>
        <taxon>Percinae</taxon>
        <taxon>Perca</taxon>
    </lineage>
</organism>
<feature type="chain" id="PRO_5019857691" description="Cadherin prodomain domain-containing protein" evidence="6">
    <location>
        <begin position="21"/>
        <end position="148"/>
    </location>
</feature>
<keyword evidence="5" id="KW-0325">Glycoprotein</keyword>
<dbReference type="SMART" id="SM01055">
    <property type="entry name" value="Cadherin_pro"/>
    <property type="match status" value="1"/>
</dbReference>
<dbReference type="EMBL" id="SCKG01000003">
    <property type="protein sequence ID" value="TDH15497.1"/>
    <property type="molecule type" value="Genomic_DNA"/>
</dbReference>
<gene>
    <name evidence="8" type="ORF">EPR50_G00032100</name>
</gene>
<dbReference type="GO" id="GO:0005886">
    <property type="term" value="C:plasma membrane"/>
    <property type="evidence" value="ECO:0007669"/>
    <property type="project" value="UniProtKB-SubCell"/>
</dbReference>
<keyword evidence="9" id="KW-1185">Reference proteome</keyword>
<dbReference type="Proteomes" id="UP000295070">
    <property type="component" value="Chromosome 3"/>
</dbReference>
<dbReference type="InterPro" id="IPR015919">
    <property type="entry name" value="Cadherin-like_sf"/>
</dbReference>
<comment type="subcellular location">
    <subcellularLocation>
        <location evidence="1">Cell membrane</location>
    </subcellularLocation>
</comment>
<keyword evidence="4" id="KW-0472">Membrane</keyword>
<evidence type="ECO:0000256" key="4">
    <source>
        <dbReference type="ARBA" id="ARBA00023136"/>
    </source>
</evidence>
<dbReference type="InterPro" id="IPR014868">
    <property type="entry name" value="Cadherin_pro_dom"/>
</dbReference>
<dbReference type="AlphaFoldDB" id="A0A484DM25"/>
<sequence length="148" mass="16669">MGTAGLVVLGILIVVFQASALVTNEEPTCVPGFESDMLIFKVSRKHLKQNTRLGKVGFTDCTDHTGFVFSSDNNHFMVQTDGMLKVKRQTDIHGHREFIIHAWDSQGRKMSVPVRVLHHGHHHGDHKGHNHQHHHTEVEYANNIEVGL</sequence>
<evidence type="ECO:0000256" key="6">
    <source>
        <dbReference type="SAM" id="SignalP"/>
    </source>
</evidence>
<name>A0A484DM25_PERFV</name>
<dbReference type="Pfam" id="PF08758">
    <property type="entry name" value="Cadherin_pro"/>
    <property type="match status" value="1"/>
</dbReference>
<protein>
    <recommendedName>
        <fullName evidence="7">Cadherin prodomain domain-containing protein</fullName>
    </recommendedName>
</protein>
<dbReference type="Gene3D" id="2.60.40.60">
    <property type="entry name" value="Cadherins"/>
    <property type="match status" value="1"/>
</dbReference>
<dbReference type="GO" id="GO:0007155">
    <property type="term" value="P:cell adhesion"/>
    <property type="evidence" value="ECO:0007669"/>
    <property type="project" value="UniProtKB-KW"/>
</dbReference>
<evidence type="ECO:0000256" key="5">
    <source>
        <dbReference type="ARBA" id="ARBA00023180"/>
    </source>
</evidence>
<keyword evidence="2" id="KW-1003">Cell membrane</keyword>
<accession>A0A484DM25</accession>
<comment type="caution">
    <text evidence="8">The sequence shown here is derived from an EMBL/GenBank/DDBJ whole genome shotgun (WGS) entry which is preliminary data.</text>
</comment>
<dbReference type="SUPFAM" id="SSF49313">
    <property type="entry name" value="Cadherin-like"/>
    <property type="match status" value="1"/>
</dbReference>
<evidence type="ECO:0000259" key="7">
    <source>
        <dbReference type="SMART" id="SM01055"/>
    </source>
</evidence>
<feature type="domain" description="Cadherin prodomain" evidence="7">
    <location>
        <begin position="28"/>
        <end position="116"/>
    </location>
</feature>
<evidence type="ECO:0000313" key="8">
    <source>
        <dbReference type="EMBL" id="TDH15497.1"/>
    </source>
</evidence>
<keyword evidence="3" id="KW-0130">Cell adhesion</keyword>
<reference evidence="8 9" key="1">
    <citation type="submission" date="2019-01" db="EMBL/GenBank/DDBJ databases">
        <title>A chromosome-scale genome assembly of the yellow perch, Perca flavescens.</title>
        <authorList>
            <person name="Feron R."/>
            <person name="Morvezen R."/>
            <person name="Bestin A."/>
            <person name="Haffray P."/>
            <person name="Klopp C."/>
            <person name="Zahm M."/>
            <person name="Cabau C."/>
            <person name="Roques C."/>
            <person name="Donnadieu C."/>
            <person name="Bouchez O."/>
            <person name="Christie M."/>
            <person name="Larson W."/>
            <person name="Guiguen Y."/>
        </authorList>
    </citation>
    <scope>NUCLEOTIDE SEQUENCE [LARGE SCALE GENOMIC DNA]</scope>
    <source>
        <strain evidence="8">YP-PL-M2</strain>
        <tissue evidence="8">Blood</tissue>
    </source>
</reference>